<protein>
    <submittedName>
        <fullName evidence="3">DB domain-containing protein</fullName>
    </submittedName>
</protein>
<sequence>LTHQCKNYQKKKNFFNYRISFLTLRFLVFFFSTVIINNRCFQANCGTAQTDYAPCISKIRANSMFKQCCQQFAPEGCHELCQYETEEVVARNLLMRVIRNSNCSLKNIAAVLFCASQNQDNRKCCEHLSMADPKLGVGNRCLRFCDPAGEGISKIARNDVTCLFNWNVLMYCHHSGIPQE</sequence>
<dbReference type="Pfam" id="PF01682">
    <property type="entry name" value="DB"/>
    <property type="match status" value="1"/>
</dbReference>
<evidence type="ECO:0000313" key="3">
    <source>
        <dbReference type="WBParaSite" id="EVEC_0000966001-mRNA-1"/>
    </source>
</evidence>
<organism evidence="3">
    <name type="scientific">Enterobius vermicularis</name>
    <name type="common">Human pinworm</name>
    <dbReference type="NCBI Taxonomy" id="51028"/>
    <lineage>
        <taxon>Eukaryota</taxon>
        <taxon>Metazoa</taxon>
        <taxon>Ecdysozoa</taxon>
        <taxon>Nematoda</taxon>
        <taxon>Chromadorea</taxon>
        <taxon>Rhabditida</taxon>
        <taxon>Spirurina</taxon>
        <taxon>Oxyuridomorpha</taxon>
        <taxon>Oxyuroidea</taxon>
        <taxon>Oxyuridae</taxon>
        <taxon>Enterobius</taxon>
    </lineage>
</organism>
<feature type="domain" description="Domain of unknown function DB" evidence="2">
    <location>
        <begin position="68"/>
        <end position="173"/>
    </location>
</feature>
<name>A0A0N4VFX9_ENTVE</name>
<keyword evidence="1" id="KW-0472">Membrane</keyword>
<accession>A0A0N4VFX9</accession>
<dbReference type="PANTHER" id="PTHR21679">
    <property type="entry name" value="DOMAIN OF UNKNOWN FUNCTION DB DOMAIN-CONTAINING PROTEIN-RELATED"/>
    <property type="match status" value="1"/>
</dbReference>
<evidence type="ECO:0000256" key="1">
    <source>
        <dbReference type="SAM" id="Phobius"/>
    </source>
</evidence>
<dbReference type="WBParaSite" id="EVEC_0000966001-mRNA-1">
    <property type="protein sequence ID" value="EVEC_0000966001-mRNA-1"/>
    <property type="gene ID" value="EVEC_0000966001"/>
</dbReference>
<keyword evidence="1" id="KW-1133">Transmembrane helix</keyword>
<proteinExistence type="predicted"/>
<feature type="transmembrane region" description="Helical" evidence="1">
    <location>
        <begin position="15"/>
        <end position="36"/>
    </location>
</feature>
<dbReference type="AlphaFoldDB" id="A0A0N4VFX9"/>
<evidence type="ECO:0000259" key="2">
    <source>
        <dbReference type="Pfam" id="PF01682"/>
    </source>
</evidence>
<reference evidence="3" key="1">
    <citation type="submission" date="2017-02" db="UniProtKB">
        <authorList>
            <consortium name="WormBaseParasite"/>
        </authorList>
    </citation>
    <scope>IDENTIFICATION</scope>
</reference>
<keyword evidence="1" id="KW-0812">Transmembrane</keyword>
<dbReference type="InterPro" id="IPR002602">
    <property type="entry name" value="DB"/>
</dbReference>
<dbReference type="PANTHER" id="PTHR21679:SF1">
    <property type="entry name" value="DOMAIN OF UNKNOWN FUNCTION DB DOMAIN-CONTAINING PROTEIN"/>
    <property type="match status" value="1"/>
</dbReference>